<proteinExistence type="predicted"/>
<organism evidence="1">
    <name type="scientific">marine sediment metagenome</name>
    <dbReference type="NCBI Taxonomy" id="412755"/>
    <lineage>
        <taxon>unclassified sequences</taxon>
        <taxon>metagenomes</taxon>
        <taxon>ecological metagenomes</taxon>
    </lineage>
</organism>
<dbReference type="EMBL" id="BARS01033050">
    <property type="protein sequence ID" value="GAG21479.1"/>
    <property type="molecule type" value="Genomic_DNA"/>
</dbReference>
<name>X0VSV1_9ZZZZ</name>
<comment type="caution">
    <text evidence="1">The sequence shown here is derived from an EMBL/GenBank/DDBJ whole genome shotgun (WGS) entry which is preliminary data.</text>
</comment>
<feature type="non-terminal residue" evidence="1">
    <location>
        <position position="42"/>
    </location>
</feature>
<evidence type="ECO:0000313" key="1">
    <source>
        <dbReference type="EMBL" id="GAG21479.1"/>
    </source>
</evidence>
<sequence length="42" mass="5027">MSIICLFAPLLVFLVLLYQYKVVLKDKPELKENRTIEKFLEK</sequence>
<accession>X0VSV1</accession>
<reference evidence="1" key="1">
    <citation type="journal article" date="2014" name="Front. Microbiol.">
        <title>High frequency of phylogenetically diverse reductive dehalogenase-homologous genes in deep subseafloor sedimentary metagenomes.</title>
        <authorList>
            <person name="Kawai M."/>
            <person name="Futagami T."/>
            <person name="Toyoda A."/>
            <person name="Takaki Y."/>
            <person name="Nishi S."/>
            <person name="Hori S."/>
            <person name="Arai W."/>
            <person name="Tsubouchi T."/>
            <person name="Morono Y."/>
            <person name="Uchiyama I."/>
            <person name="Ito T."/>
            <person name="Fujiyama A."/>
            <person name="Inagaki F."/>
            <person name="Takami H."/>
        </authorList>
    </citation>
    <scope>NUCLEOTIDE SEQUENCE</scope>
    <source>
        <strain evidence="1">Expedition CK06-06</strain>
    </source>
</reference>
<dbReference type="AlphaFoldDB" id="X0VSV1"/>
<gene>
    <name evidence="1" type="ORF">S01H1_51226</name>
</gene>
<protein>
    <submittedName>
        <fullName evidence="1">Uncharacterized protein</fullName>
    </submittedName>
</protein>